<dbReference type="OrthoDB" id="9760188at2"/>
<dbReference type="SUPFAM" id="SSF56317">
    <property type="entry name" value="Carbon-nitrogen hydrolase"/>
    <property type="match status" value="1"/>
</dbReference>
<dbReference type="Gene3D" id="3.60.110.10">
    <property type="entry name" value="Carbon-nitrogen hydrolase"/>
    <property type="match status" value="1"/>
</dbReference>
<dbReference type="PANTHER" id="PTHR43674:SF2">
    <property type="entry name" value="BETA-UREIDOPROPIONASE"/>
    <property type="match status" value="1"/>
</dbReference>
<reference evidence="3 4" key="1">
    <citation type="submission" date="2014-08" db="EMBL/GenBank/DDBJ databases">
        <title>Draft genome sequence of a novel L-asparaginase producing marine bacterium, Halomonas campaniensis.</title>
        <authorList>
            <person name="Sundarakrishnan B."/>
            <person name="Moushumi Priya A."/>
            <person name="Raman G."/>
            <person name="Sakthivel N."/>
            <person name="Park S."/>
            <person name="Jayachandran S."/>
        </authorList>
    </citation>
    <scope>NUCLEOTIDE SEQUENCE [LARGE SCALE GENOMIC DNA]</scope>
    <source>
        <strain evidence="3 4">SK03</strain>
    </source>
</reference>
<gene>
    <name evidence="3" type="ORF">JI62_04425</name>
</gene>
<evidence type="ECO:0000256" key="1">
    <source>
        <dbReference type="ARBA" id="ARBA00022801"/>
    </source>
</evidence>
<dbReference type="EMBL" id="JPUA01000011">
    <property type="protein sequence ID" value="OWV30799.1"/>
    <property type="molecule type" value="Genomic_DNA"/>
</dbReference>
<protein>
    <submittedName>
        <fullName evidence="3">Amidohydrolase</fullName>
    </submittedName>
</protein>
<organism evidence="3 4">
    <name type="scientific">Halomonas campaniensis</name>
    <dbReference type="NCBI Taxonomy" id="213554"/>
    <lineage>
        <taxon>Bacteria</taxon>
        <taxon>Pseudomonadati</taxon>
        <taxon>Pseudomonadota</taxon>
        <taxon>Gammaproteobacteria</taxon>
        <taxon>Oceanospirillales</taxon>
        <taxon>Halomonadaceae</taxon>
        <taxon>Halomonas</taxon>
    </lineage>
</organism>
<evidence type="ECO:0000313" key="3">
    <source>
        <dbReference type="EMBL" id="OWV30799.1"/>
    </source>
</evidence>
<dbReference type="RefSeq" id="WP_088699014.1">
    <property type="nucleotide sequence ID" value="NZ_JPUA01000011.1"/>
</dbReference>
<dbReference type="AlphaFoldDB" id="A0A246S2Z5"/>
<dbReference type="GO" id="GO:0033388">
    <property type="term" value="P:putrescine biosynthetic process from arginine"/>
    <property type="evidence" value="ECO:0007669"/>
    <property type="project" value="TreeGrafter"/>
</dbReference>
<evidence type="ECO:0000313" key="4">
    <source>
        <dbReference type="Proteomes" id="UP000197334"/>
    </source>
</evidence>
<accession>A0A246S2Z5</accession>
<feature type="domain" description="CN hydrolase" evidence="2">
    <location>
        <begin position="9"/>
        <end position="243"/>
    </location>
</feature>
<dbReference type="Pfam" id="PF00795">
    <property type="entry name" value="CN_hydrolase"/>
    <property type="match status" value="1"/>
</dbReference>
<dbReference type="CDD" id="cd07197">
    <property type="entry name" value="nitrilase"/>
    <property type="match status" value="1"/>
</dbReference>
<dbReference type="InterPro" id="IPR003010">
    <property type="entry name" value="C-N_Hydrolase"/>
</dbReference>
<name>A0A246S2Z5_9GAMM</name>
<evidence type="ECO:0000259" key="2">
    <source>
        <dbReference type="PROSITE" id="PS50263"/>
    </source>
</evidence>
<keyword evidence="1 3" id="KW-0378">Hydrolase</keyword>
<sequence length="263" mass="27588">MKPRGTSSVTIALAQLPVVKGAVAENLETHLTYIQQAATRRADVVVFPELSLTGYELELLEQLAMPKDSEVFSTLYDAAAANNIVVIAGCPLVSEGRKPQIGAVICFPNGERAFYAKQYLHEGEEVYCSTGNASYLFTVNGTRIALAICADFANPVHSEAAAAQQADVYIASALISEAGYETDAQLLAAMAKHHQFPVLLANHISNTGGWQTCGKSGGWNADGELAITAGGTEACIVICAINGGALDASLVTNLPIEDSCPLG</sequence>
<comment type="caution">
    <text evidence="3">The sequence shown here is derived from an EMBL/GenBank/DDBJ whole genome shotgun (WGS) entry which is preliminary data.</text>
</comment>
<dbReference type="InterPro" id="IPR036526">
    <property type="entry name" value="C-N_Hydrolase_sf"/>
</dbReference>
<dbReference type="Proteomes" id="UP000197334">
    <property type="component" value="Unassembled WGS sequence"/>
</dbReference>
<dbReference type="InterPro" id="IPR050345">
    <property type="entry name" value="Aliph_Amidase/BUP"/>
</dbReference>
<dbReference type="PANTHER" id="PTHR43674">
    <property type="entry name" value="NITRILASE C965.09-RELATED"/>
    <property type="match status" value="1"/>
</dbReference>
<dbReference type="GO" id="GO:0050126">
    <property type="term" value="F:N-carbamoylputrescine amidase activity"/>
    <property type="evidence" value="ECO:0007669"/>
    <property type="project" value="TreeGrafter"/>
</dbReference>
<keyword evidence="4" id="KW-1185">Reference proteome</keyword>
<proteinExistence type="predicted"/>
<dbReference type="PROSITE" id="PS50263">
    <property type="entry name" value="CN_HYDROLASE"/>
    <property type="match status" value="1"/>
</dbReference>